<name>A0A8S2RN08_9BILA</name>
<evidence type="ECO:0000256" key="7">
    <source>
        <dbReference type="ARBA" id="ARBA00023204"/>
    </source>
</evidence>
<proteinExistence type="inferred from homology"/>
<evidence type="ECO:0000256" key="8">
    <source>
        <dbReference type="ARBA" id="ARBA00023242"/>
    </source>
</evidence>
<comment type="caution">
    <text evidence="9">The sequence shown here is derived from an EMBL/GenBank/DDBJ whole genome shotgun (WGS) entry which is preliminary data.</text>
</comment>
<dbReference type="Gene3D" id="3.30.870.10">
    <property type="entry name" value="Endonuclease Chain A"/>
    <property type="match status" value="3"/>
</dbReference>
<dbReference type="GO" id="GO:0003697">
    <property type="term" value="F:single-stranded DNA binding"/>
    <property type="evidence" value="ECO:0007669"/>
    <property type="project" value="TreeGrafter"/>
</dbReference>
<evidence type="ECO:0000313" key="9">
    <source>
        <dbReference type="EMBL" id="CAF4173415.1"/>
    </source>
</evidence>
<evidence type="ECO:0000256" key="4">
    <source>
        <dbReference type="ARBA" id="ARBA00022763"/>
    </source>
</evidence>
<comment type="similarity">
    <text evidence="2">Belongs to the tyrosyl-DNA phosphodiesterase family.</text>
</comment>
<keyword evidence="6" id="KW-0269">Exonuclease</keyword>
<dbReference type="GO" id="GO:0005634">
    <property type="term" value="C:nucleus"/>
    <property type="evidence" value="ECO:0007669"/>
    <property type="project" value="UniProtKB-SubCell"/>
</dbReference>
<dbReference type="GO" id="GO:0017005">
    <property type="term" value="F:3'-tyrosyl-DNA phosphodiesterase activity"/>
    <property type="evidence" value="ECO:0007669"/>
    <property type="project" value="TreeGrafter"/>
</dbReference>
<dbReference type="SUPFAM" id="SSF56024">
    <property type="entry name" value="Phospholipase D/nuclease"/>
    <property type="match status" value="3"/>
</dbReference>
<evidence type="ECO:0000313" key="10">
    <source>
        <dbReference type="Proteomes" id="UP000681720"/>
    </source>
</evidence>
<dbReference type="Proteomes" id="UP000681720">
    <property type="component" value="Unassembled WGS sequence"/>
</dbReference>
<dbReference type="GO" id="GO:0004527">
    <property type="term" value="F:exonuclease activity"/>
    <property type="evidence" value="ECO:0007669"/>
    <property type="project" value="UniProtKB-KW"/>
</dbReference>
<dbReference type="InterPro" id="IPR010347">
    <property type="entry name" value="Tdp1"/>
</dbReference>
<dbReference type="Pfam" id="PF06087">
    <property type="entry name" value="Tyr-DNA_phospho"/>
    <property type="match status" value="1"/>
</dbReference>
<dbReference type="AlphaFoldDB" id="A0A8S2RN08"/>
<evidence type="ECO:0000256" key="5">
    <source>
        <dbReference type="ARBA" id="ARBA00022801"/>
    </source>
</evidence>
<keyword evidence="5" id="KW-0378">Hydrolase</keyword>
<dbReference type="PANTHER" id="PTHR12415">
    <property type="entry name" value="TYROSYL-DNA PHOSPHODIESTERASE 1"/>
    <property type="match status" value="1"/>
</dbReference>
<dbReference type="EMBL" id="CAJOBJ010013905">
    <property type="protein sequence ID" value="CAF4173415.1"/>
    <property type="molecule type" value="Genomic_DNA"/>
</dbReference>
<comment type="subcellular location">
    <subcellularLocation>
        <location evidence="1">Nucleus</location>
    </subcellularLocation>
</comment>
<evidence type="ECO:0000256" key="6">
    <source>
        <dbReference type="ARBA" id="ARBA00022839"/>
    </source>
</evidence>
<keyword evidence="3" id="KW-0540">Nuclease</keyword>
<dbReference type="GO" id="GO:0006281">
    <property type="term" value="P:DNA repair"/>
    <property type="evidence" value="ECO:0007669"/>
    <property type="project" value="UniProtKB-KW"/>
</dbReference>
<gene>
    <name evidence="9" type="ORF">GIL414_LOCUS20466</name>
</gene>
<keyword evidence="7" id="KW-0234">DNA repair</keyword>
<dbReference type="PANTHER" id="PTHR12415:SF0">
    <property type="entry name" value="TYROSYL-DNA PHOSPHODIESTERASE 1"/>
    <property type="match status" value="1"/>
</dbReference>
<protein>
    <submittedName>
        <fullName evidence="9">Uncharacterized protein</fullName>
    </submittedName>
</protein>
<sequence>MMFLLYETGLRIVIHTANLILQDWKQKTQGIWISPICPKMNDDRESKNNFKKDLLEYIERYRARPLQFWQKTISEHDFSSINVHLISSTPGRHTGPDLNKFGHLKLRQTLKNYLNLDKDEQYNSSPIVGQFSSIGSLGPNANSWLTKEFLTSLKQLSSSSLESPELKLIYPTVENVRTSLEGYMAGGSLPYATFSLHDSPSFPIPYDLPPVKYQTSDKPWIVDVAYKDKPDSHGNMWDPSD</sequence>
<dbReference type="GO" id="GO:0003690">
    <property type="term" value="F:double-stranded DNA binding"/>
    <property type="evidence" value="ECO:0007669"/>
    <property type="project" value="TreeGrafter"/>
</dbReference>
<evidence type="ECO:0000256" key="1">
    <source>
        <dbReference type="ARBA" id="ARBA00004123"/>
    </source>
</evidence>
<keyword evidence="4" id="KW-0227">DNA damage</keyword>
<keyword evidence="8" id="KW-0539">Nucleus</keyword>
<evidence type="ECO:0000256" key="3">
    <source>
        <dbReference type="ARBA" id="ARBA00022722"/>
    </source>
</evidence>
<reference evidence="9" key="1">
    <citation type="submission" date="2021-02" db="EMBL/GenBank/DDBJ databases">
        <authorList>
            <person name="Nowell W R."/>
        </authorList>
    </citation>
    <scope>NUCLEOTIDE SEQUENCE</scope>
</reference>
<accession>A0A8S2RN08</accession>
<evidence type="ECO:0000256" key="2">
    <source>
        <dbReference type="ARBA" id="ARBA00010205"/>
    </source>
</evidence>
<organism evidence="9 10">
    <name type="scientific">Rotaria magnacalcarata</name>
    <dbReference type="NCBI Taxonomy" id="392030"/>
    <lineage>
        <taxon>Eukaryota</taxon>
        <taxon>Metazoa</taxon>
        <taxon>Spiralia</taxon>
        <taxon>Gnathifera</taxon>
        <taxon>Rotifera</taxon>
        <taxon>Eurotatoria</taxon>
        <taxon>Bdelloidea</taxon>
        <taxon>Philodinida</taxon>
        <taxon>Philodinidae</taxon>
        <taxon>Rotaria</taxon>
    </lineage>
</organism>